<feature type="non-terminal residue" evidence="3">
    <location>
        <position position="1"/>
    </location>
</feature>
<sequence>GIIIDDDCVYCDVSNNICILNAQHGIVLATTANHISVEGCVASLNGFHGIYLNGVFDSLIADCLCQGNDAGDTGTYDGIHLDTTSERNNVTGNHCCGNDSYGIAVEDKQNNVMGNYVYNNAQHGISIAGAECKITGNYVTDNGTETAGSYFGIFLSADADRCQISDNYCSDTGGDTQSDGIYLTAGAVEIMINNNYCYNAYASAAAGNGITLVGDNLDCQIVGNHCNQNDGDGIYVFNESDKCVVTGNKCMENGANGILISESDYCAVTGNTCTANGADGIHVAGDATHV</sequence>
<name>X1E1G8_9ZZZZ</name>
<feature type="non-terminal residue" evidence="3">
    <location>
        <position position="290"/>
    </location>
</feature>
<proteinExistence type="predicted"/>
<reference evidence="3" key="1">
    <citation type="journal article" date="2014" name="Front. Microbiol.">
        <title>High frequency of phylogenetically diverse reductive dehalogenase-homologous genes in deep subseafloor sedimentary metagenomes.</title>
        <authorList>
            <person name="Kawai M."/>
            <person name="Futagami T."/>
            <person name="Toyoda A."/>
            <person name="Takaki Y."/>
            <person name="Nishi S."/>
            <person name="Hori S."/>
            <person name="Arai W."/>
            <person name="Tsubouchi T."/>
            <person name="Morono Y."/>
            <person name="Uchiyama I."/>
            <person name="Ito T."/>
            <person name="Fujiyama A."/>
            <person name="Inagaki F."/>
            <person name="Takami H."/>
        </authorList>
    </citation>
    <scope>NUCLEOTIDE SEQUENCE</scope>
    <source>
        <strain evidence="3">Expedition CK06-06</strain>
    </source>
</reference>
<evidence type="ECO:0000313" key="3">
    <source>
        <dbReference type="EMBL" id="GAH02478.1"/>
    </source>
</evidence>
<dbReference type="InterPro" id="IPR007742">
    <property type="entry name" value="NosD_dom"/>
</dbReference>
<evidence type="ECO:0000259" key="2">
    <source>
        <dbReference type="Pfam" id="PF13229"/>
    </source>
</evidence>
<dbReference type="InterPro" id="IPR022441">
    <property type="entry name" value="Para_beta_helix_rpt-2"/>
</dbReference>
<organism evidence="3">
    <name type="scientific">marine sediment metagenome</name>
    <dbReference type="NCBI Taxonomy" id="412755"/>
    <lineage>
        <taxon>unclassified sequences</taxon>
        <taxon>metagenomes</taxon>
        <taxon>ecological metagenomes</taxon>
    </lineage>
</organism>
<protein>
    <recommendedName>
        <fullName evidence="4">Right handed beta helix domain-containing protein</fullName>
    </recommendedName>
</protein>
<dbReference type="InterPro" id="IPR012334">
    <property type="entry name" value="Pectin_lyas_fold"/>
</dbReference>
<feature type="domain" description="Right handed beta helix" evidence="2">
    <location>
        <begin position="1"/>
        <end position="167"/>
    </location>
</feature>
<feature type="domain" description="Periplasmic copper-binding protein NosD beta helix" evidence="1">
    <location>
        <begin position="208"/>
        <end position="285"/>
    </location>
</feature>
<dbReference type="EMBL" id="BART01021622">
    <property type="protein sequence ID" value="GAH02478.1"/>
    <property type="molecule type" value="Genomic_DNA"/>
</dbReference>
<dbReference type="InterPro" id="IPR006626">
    <property type="entry name" value="PbH1"/>
</dbReference>
<gene>
    <name evidence="3" type="ORF">S01H4_39827</name>
</gene>
<dbReference type="Gene3D" id="2.160.20.10">
    <property type="entry name" value="Single-stranded right-handed beta-helix, Pectin lyase-like"/>
    <property type="match status" value="2"/>
</dbReference>
<accession>X1E1G8</accession>
<dbReference type="NCBIfam" id="TIGR03804">
    <property type="entry name" value="para_beta_helix"/>
    <property type="match status" value="2"/>
</dbReference>
<dbReference type="Pfam" id="PF13229">
    <property type="entry name" value="Beta_helix"/>
    <property type="match status" value="1"/>
</dbReference>
<dbReference type="Pfam" id="PF05048">
    <property type="entry name" value="NosD"/>
    <property type="match status" value="1"/>
</dbReference>
<dbReference type="InterPro" id="IPR011050">
    <property type="entry name" value="Pectin_lyase_fold/virulence"/>
</dbReference>
<dbReference type="SMART" id="SM00710">
    <property type="entry name" value="PbH1"/>
    <property type="match status" value="10"/>
</dbReference>
<evidence type="ECO:0000259" key="1">
    <source>
        <dbReference type="Pfam" id="PF05048"/>
    </source>
</evidence>
<dbReference type="AlphaFoldDB" id="X1E1G8"/>
<dbReference type="InterPro" id="IPR039448">
    <property type="entry name" value="Beta_helix"/>
</dbReference>
<comment type="caution">
    <text evidence="3">The sequence shown here is derived from an EMBL/GenBank/DDBJ whole genome shotgun (WGS) entry which is preliminary data.</text>
</comment>
<dbReference type="SUPFAM" id="SSF51126">
    <property type="entry name" value="Pectin lyase-like"/>
    <property type="match status" value="2"/>
</dbReference>
<evidence type="ECO:0008006" key="4">
    <source>
        <dbReference type="Google" id="ProtNLM"/>
    </source>
</evidence>